<dbReference type="RefSeq" id="WP_188425032.1">
    <property type="nucleotide sequence ID" value="NZ_BMCI01000010.1"/>
</dbReference>
<proteinExistence type="predicted"/>
<gene>
    <name evidence="8" type="ORF">GCM10007209_37800</name>
</gene>
<feature type="domain" description="DOD-type homing endonuclease" evidence="7">
    <location>
        <begin position="278"/>
        <end position="412"/>
    </location>
</feature>
<dbReference type="PROSITE" id="PS50818">
    <property type="entry name" value="INTEIN_C_TER"/>
    <property type="match status" value="1"/>
</dbReference>
<dbReference type="InterPro" id="IPR003587">
    <property type="entry name" value="Hint_dom_N"/>
</dbReference>
<dbReference type="SMART" id="SM00305">
    <property type="entry name" value="HintC"/>
    <property type="match status" value="1"/>
</dbReference>
<name>A0A830E310_9EURY</name>
<evidence type="ECO:0000259" key="7">
    <source>
        <dbReference type="PROSITE" id="PS50819"/>
    </source>
</evidence>
<dbReference type="InterPro" id="IPR030934">
    <property type="entry name" value="Intein_C"/>
</dbReference>
<dbReference type="SUPFAM" id="SSF51294">
    <property type="entry name" value="Hedgehog/intein (Hint) domain"/>
    <property type="match status" value="1"/>
</dbReference>
<dbReference type="GO" id="GO:0016539">
    <property type="term" value="P:intein-mediated protein splicing"/>
    <property type="evidence" value="ECO:0007669"/>
    <property type="project" value="InterPro"/>
</dbReference>
<dbReference type="Pfam" id="PF00145">
    <property type="entry name" value="DNA_methylase"/>
    <property type="match status" value="3"/>
</dbReference>
<dbReference type="NCBIfam" id="TIGR01443">
    <property type="entry name" value="intein_Cterm"/>
    <property type="match status" value="1"/>
</dbReference>
<comment type="caution">
    <text evidence="8">The sequence shown here is derived from an EMBL/GenBank/DDBJ whole genome shotgun (WGS) entry which is preliminary data.</text>
</comment>
<dbReference type="InterPro" id="IPR004042">
    <property type="entry name" value="Intein_endonuc_central"/>
</dbReference>
<dbReference type="GO" id="GO:0003677">
    <property type="term" value="F:DNA binding"/>
    <property type="evidence" value="ECO:0007669"/>
    <property type="project" value="TreeGrafter"/>
</dbReference>
<reference evidence="8" key="2">
    <citation type="submission" date="2020-09" db="EMBL/GenBank/DDBJ databases">
        <authorList>
            <person name="Sun Q."/>
            <person name="Sedlacek I."/>
        </authorList>
    </citation>
    <scope>NUCLEOTIDE SEQUENCE</scope>
    <source>
        <strain evidence="8">CCM 7217</strain>
    </source>
</reference>
<dbReference type="SMART" id="SM00306">
    <property type="entry name" value="HintN"/>
    <property type="match status" value="1"/>
</dbReference>
<evidence type="ECO:0000256" key="2">
    <source>
        <dbReference type="ARBA" id="ARBA00022603"/>
    </source>
</evidence>
<dbReference type="InterPro" id="IPR029063">
    <property type="entry name" value="SAM-dependent_MTases_sf"/>
</dbReference>
<evidence type="ECO:0000256" key="6">
    <source>
        <dbReference type="ARBA" id="ARBA00023000"/>
    </source>
</evidence>
<evidence type="ECO:0000313" key="8">
    <source>
        <dbReference type="EMBL" id="GGC72314.1"/>
    </source>
</evidence>
<dbReference type="Gene3D" id="3.40.50.150">
    <property type="entry name" value="Vaccinia Virus protein VP39"/>
    <property type="match status" value="2"/>
</dbReference>
<evidence type="ECO:0000313" key="9">
    <source>
        <dbReference type="Proteomes" id="UP000646833"/>
    </source>
</evidence>
<evidence type="ECO:0000256" key="4">
    <source>
        <dbReference type="ARBA" id="ARBA00022691"/>
    </source>
</evidence>
<sequence>MSTHEHADDPVTAVDLFCGAGGLSTGLALACEELDRDVELTAVNHWSTAIESHKQNHPWATHLNAKVEELHPPDVAPGDGPVDLLIAAPECTHFSIARGGKPVNEQSRASPWHVVDWLEKLDVQNFLVENVPEFCFPEDSMVLTEDGPVPIQDVEVGTRVLTHKGRWKEVIGTTQREDKTVTISGRSNRLVECTPDHHFYAREIEADCWGGKSGRHVQAFSEPEWVPASELVPEHETTYQERYNGYFWATPQSFGSGQLEIPSKPDRIKKADESFWRMVGLWLGDGWFHKRNRPDPPHGLRIAGKNTVLQDQLEEVEYLSWNKQTRKQTGTYVYETTAKDLAHWLKEHFGEYAGGKTIPAWVFGLPESYRRALVEGYQQADGSVDSHGRVSATSVSKQLALGIKHVLESLGVAASLPSPQEKENENHQTTYTVGWDWTLSVEENNSTFAEDGQRWTRVVKTEPAKESTTVYDLTVEDDHSFVVDGVVAHNSSWGPVDDEGSPSRNGDIFEAWVNTLHALGYSVDWRVLNAADYGDATSRRRLFVVGRKGKRAEFPEPTHSEAGVDGTDEWRPASEVIDWSDRGESIWERSRPLVNNTMQRIAEGIRRHCDDDLAPFADVIDDLGKPEVNAMQADIVDADDVPEVAEQRCEPFLVKYYGTSTAKSVDEPMDTITANGGKYALCTPYVLGQHGGSVARDVDERPLPTIATRGAIGLYQPEAFVLPRNMVHGGLHSNGTYTPDERPLHTVTANNHDGHVVTPYLIEYYGNGRAQSLDDPLPTVTTKARFALVVPELYPLGLDIRFRMLQPRELAAAMGFPEEYELVGNKTQVTKQIGNAVPVNLAKNLVNQLLTGDAPSLHTFANEQGVEADD</sequence>
<organism evidence="8 9">
    <name type="scientific">Haloferax sulfurifontis</name>
    <dbReference type="NCBI Taxonomy" id="255616"/>
    <lineage>
        <taxon>Archaea</taxon>
        <taxon>Methanobacteriati</taxon>
        <taxon>Methanobacteriota</taxon>
        <taxon>Stenosarchaea group</taxon>
        <taxon>Halobacteria</taxon>
        <taxon>Halobacteriales</taxon>
        <taxon>Haloferacaceae</taxon>
        <taxon>Haloferax</taxon>
    </lineage>
</organism>
<dbReference type="InterPro" id="IPR004860">
    <property type="entry name" value="LAGLIDADG_dom"/>
</dbReference>
<keyword evidence="5" id="KW-0068">Autocatalytic cleavage</keyword>
<dbReference type="InterPro" id="IPR006142">
    <property type="entry name" value="INTEIN"/>
</dbReference>
<dbReference type="Pfam" id="PF14528">
    <property type="entry name" value="LAGLIDADG_3"/>
    <property type="match status" value="1"/>
</dbReference>
<accession>A0A830E310</accession>
<dbReference type="EC" id="2.1.1.37" evidence="1"/>
<dbReference type="GO" id="GO:0044027">
    <property type="term" value="P:negative regulation of gene expression via chromosomal CpG island methylation"/>
    <property type="evidence" value="ECO:0007669"/>
    <property type="project" value="TreeGrafter"/>
</dbReference>
<keyword evidence="2" id="KW-0489">Methyltransferase</keyword>
<evidence type="ECO:0000256" key="1">
    <source>
        <dbReference type="ARBA" id="ARBA00011975"/>
    </source>
</evidence>
<dbReference type="Pfam" id="PF14890">
    <property type="entry name" value="Intein_splicing"/>
    <property type="match status" value="1"/>
</dbReference>
<dbReference type="Gene3D" id="2.170.16.10">
    <property type="entry name" value="Hedgehog/Intein (Hint) domain"/>
    <property type="match status" value="1"/>
</dbReference>
<dbReference type="InterPro" id="IPR036844">
    <property type="entry name" value="Hint_dom_sf"/>
</dbReference>
<dbReference type="PROSITE" id="PS00095">
    <property type="entry name" value="C5_MTASE_2"/>
    <property type="match status" value="1"/>
</dbReference>
<dbReference type="InterPro" id="IPR003586">
    <property type="entry name" value="Hint_dom_C"/>
</dbReference>
<dbReference type="PANTHER" id="PTHR10629">
    <property type="entry name" value="CYTOSINE-SPECIFIC METHYLTRANSFERASE"/>
    <property type="match status" value="1"/>
</dbReference>
<dbReference type="GO" id="GO:0032259">
    <property type="term" value="P:methylation"/>
    <property type="evidence" value="ECO:0007669"/>
    <property type="project" value="UniProtKB-KW"/>
</dbReference>
<dbReference type="PROSITE" id="PS50817">
    <property type="entry name" value="INTEIN_N_TER"/>
    <property type="match status" value="1"/>
</dbReference>
<reference evidence="8" key="1">
    <citation type="journal article" date="2014" name="Int. J. Syst. Evol. Microbiol.">
        <title>Complete genome sequence of Corynebacterium casei LMG S-19264T (=DSM 44701T), isolated from a smear-ripened cheese.</title>
        <authorList>
            <consortium name="US DOE Joint Genome Institute (JGI-PGF)"/>
            <person name="Walter F."/>
            <person name="Albersmeier A."/>
            <person name="Kalinowski J."/>
            <person name="Ruckert C."/>
        </authorList>
    </citation>
    <scope>NUCLEOTIDE SEQUENCE</scope>
    <source>
        <strain evidence="8">CCM 7217</strain>
    </source>
</reference>
<dbReference type="InterPro" id="IPR050390">
    <property type="entry name" value="C5-Methyltransferase"/>
</dbReference>
<dbReference type="PRINTS" id="PR00379">
    <property type="entry name" value="INTEIN"/>
</dbReference>
<evidence type="ECO:0000256" key="5">
    <source>
        <dbReference type="ARBA" id="ARBA00022813"/>
    </source>
</evidence>
<dbReference type="Gene3D" id="3.10.28.10">
    <property type="entry name" value="Homing endonucleases"/>
    <property type="match status" value="1"/>
</dbReference>
<evidence type="ECO:0000256" key="3">
    <source>
        <dbReference type="ARBA" id="ARBA00022679"/>
    </source>
</evidence>
<dbReference type="SUPFAM" id="SSF53335">
    <property type="entry name" value="S-adenosyl-L-methionine-dependent methyltransferases"/>
    <property type="match status" value="2"/>
</dbReference>
<dbReference type="InterPro" id="IPR031303">
    <property type="entry name" value="C5_meth_CS"/>
</dbReference>
<keyword evidence="4" id="KW-0949">S-adenosyl-L-methionine</keyword>
<dbReference type="Gene3D" id="3.90.120.10">
    <property type="entry name" value="DNA Methylase, subunit A, domain 2"/>
    <property type="match status" value="1"/>
</dbReference>
<dbReference type="Proteomes" id="UP000646833">
    <property type="component" value="Unassembled WGS sequence"/>
</dbReference>
<dbReference type="CDD" id="cd00081">
    <property type="entry name" value="Hint"/>
    <property type="match status" value="2"/>
</dbReference>
<dbReference type="GO" id="GO:0003886">
    <property type="term" value="F:DNA (cytosine-5-)-methyltransferase activity"/>
    <property type="evidence" value="ECO:0007669"/>
    <property type="project" value="UniProtKB-EC"/>
</dbReference>
<dbReference type="InterPro" id="IPR001525">
    <property type="entry name" value="C5_MeTfrase"/>
</dbReference>
<dbReference type="GO" id="GO:0004519">
    <property type="term" value="F:endonuclease activity"/>
    <property type="evidence" value="ECO:0007669"/>
    <property type="project" value="InterPro"/>
</dbReference>
<dbReference type="PROSITE" id="PS50819">
    <property type="entry name" value="INTEIN_ENDONUCLEASE"/>
    <property type="match status" value="1"/>
</dbReference>
<dbReference type="AlphaFoldDB" id="A0A830E310"/>
<dbReference type="PANTHER" id="PTHR10629:SF52">
    <property type="entry name" value="DNA (CYTOSINE-5)-METHYLTRANSFERASE 1"/>
    <property type="match status" value="1"/>
</dbReference>
<dbReference type="InterPro" id="IPR027434">
    <property type="entry name" value="Homing_endonucl"/>
</dbReference>
<keyword evidence="6" id="KW-0651">Protein splicing</keyword>
<dbReference type="SUPFAM" id="SSF55608">
    <property type="entry name" value="Homing endonucleases"/>
    <property type="match status" value="1"/>
</dbReference>
<keyword evidence="3" id="KW-0808">Transferase</keyword>
<dbReference type="InterPro" id="IPR006141">
    <property type="entry name" value="Intein_N"/>
</dbReference>
<dbReference type="EMBL" id="BMCI01000010">
    <property type="protein sequence ID" value="GGC72314.1"/>
    <property type="molecule type" value="Genomic_DNA"/>
</dbReference>
<protein>
    <recommendedName>
        <fullName evidence="1">DNA (cytosine-5-)-methyltransferase</fullName>
        <ecNumber evidence="1">2.1.1.37</ecNumber>
    </recommendedName>
</protein>